<dbReference type="PANTHER" id="PTHR39081:SF1">
    <property type="entry name" value="MUT7-C RNASE DOMAIN-CONTAINING PROTEIN"/>
    <property type="match status" value="1"/>
</dbReference>
<dbReference type="Pfam" id="PF01927">
    <property type="entry name" value="Mut7-C"/>
    <property type="match status" value="1"/>
</dbReference>
<dbReference type="InterPro" id="IPR002782">
    <property type="entry name" value="Mut7-C_RNAse_dom"/>
</dbReference>
<dbReference type="Gene3D" id="3.30.240.40">
    <property type="entry name" value="E6 early regulatory protein"/>
    <property type="match status" value="1"/>
</dbReference>
<sequence length="254" mass="29628">MKQARLHFYAELKDFIAPNGQNKTIVHNFKHRTSIKDVIESYNVPHPEIDLIIVNNVSVDFNYIVQNSDDIHVHPANASIKQINIAPLRHLSPQVSGEPRFVVDVNLGRLARYLRLLGFDSLYCNNFDDKTIAEISSITQRIVLTRDRKLLHRKIINHGYFVRVETPKIQVREVLARFNMYSFFKPLTRCTFCNGKLKQTEKQNIAQRLKPLTKKHYEKFLVCSDCNHIYWQGSHSIRVARLIREFSKTDSPLS</sequence>
<dbReference type="EMBL" id="FOSP01000019">
    <property type="protein sequence ID" value="SFK88321.1"/>
    <property type="molecule type" value="Genomic_DNA"/>
</dbReference>
<dbReference type="InterPro" id="IPR038575">
    <property type="entry name" value="E6_sf"/>
</dbReference>
<dbReference type="Proteomes" id="UP000199533">
    <property type="component" value="Unassembled WGS sequence"/>
</dbReference>
<accession>A0A1I4D8Q0</accession>
<protein>
    <recommendedName>
        <fullName evidence="5">Twitching motility protein PilT</fullName>
    </recommendedName>
</protein>
<organism evidence="3 4">
    <name type="scientific">Nitrosomonas aestuarii</name>
    <dbReference type="NCBI Taxonomy" id="52441"/>
    <lineage>
        <taxon>Bacteria</taxon>
        <taxon>Pseudomonadati</taxon>
        <taxon>Pseudomonadota</taxon>
        <taxon>Betaproteobacteria</taxon>
        <taxon>Nitrosomonadales</taxon>
        <taxon>Nitrosomonadaceae</taxon>
        <taxon>Nitrosomonas</taxon>
    </lineage>
</organism>
<dbReference type="OrthoDB" id="9797655at2"/>
<dbReference type="STRING" id="52441.SAMN05216302_101911"/>
<dbReference type="AlphaFoldDB" id="A0A1I4D8Q0"/>
<reference evidence="4" key="1">
    <citation type="submission" date="2016-10" db="EMBL/GenBank/DDBJ databases">
        <authorList>
            <person name="Varghese N."/>
            <person name="Submissions S."/>
        </authorList>
    </citation>
    <scope>NUCLEOTIDE SEQUENCE [LARGE SCALE GENOMIC DNA]</scope>
    <source>
        <strain evidence="4">Nm69</strain>
    </source>
</reference>
<keyword evidence="4" id="KW-1185">Reference proteome</keyword>
<evidence type="ECO:0008006" key="5">
    <source>
        <dbReference type="Google" id="ProtNLM"/>
    </source>
</evidence>
<gene>
    <name evidence="3" type="ORF">SAMN05216302_101911</name>
</gene>
<proteinExistence type="predicted"/>
<feature type="domain" description="Mut7-C RNAse" evidence="1">
    <location>
        <begin position="99"/>
        <end position="242"/>
    </location>
</feature>
<dbReference type="RefSeq" id="WP_090700493.1">
    <property type="nucleotide sequence ID" value="NZ_FOSP01000019.1"/>
</dbReference>
<dbReference type="PANTHER" id="PTHR39081">
    <property type="entry name" value="MUT7-C DOMAIN-CONTAINING PROTEIN"/>
    <property type="match status" value="1"/>
</dbReference>
<evidence type="ECO:0000313" key="4">
    <source>
        <dbReference type="Proteomes" id="UP000199533"/>
    </source>
</evidence>
<evidence type="ECO:0000259" key="2">
    <source>
        <dbReference type="Pfam" id="PF14451"/>
    </source>
</evidence>
<evidence type="ECO:0000313" key="3">
    <source>
        <dbReference type="EMBL" id="SFK88321.1"/>
    </source>
</evidence>
<feature type="domain" description="Ubiquitin Mut7-C" evidence="2">
    <location>
        <begin position="1"/>
        <end position="80"/>
    </location>
</feature>
<evidence type="ECO:0000259" key="1">
    <source>
        <dbReference type="Pfam" id="PF01927"/>
    </source>
</evidence>
<dbReference type="InterPro" id="IPR027798">
    <property type="entry name" value="Ub_Mut7C"/>
</dbReference>
<name>A0A1I4D8Q0_9PROT</name>
<dbReference type="Pfam" id="PF14451">
    <property type="entry name" value="Ub-Mut7C"/>
    <property type="match status" value="1"/>
</dbReference>